<dbReference type="InterPro" id="IPR052708">
    <property type="entry name" value="PxpC"/>
</dbReference>
<dbReference type="InterPro" id="IPR003778">
    <property type="entry name" value="CT_A_B"/>
</dbReference>
<evidence type="ECO:0000259" key="4">
    <source>
        <dbReference type="SMART" id="SM00797"/>
    </source>
</evidence>
<dbReference type="Gene3D" id="2.40.100.10">
    <property type="entry name" value="Cyclophilin-like"/>
    <property type="match status" value="1"/>
</dbReference>
<keyword evidence="2" id="KW-0378">Hydrolase</keyword>
<evidence type="ECO:0000256" key="2">
    <source>
        <dbReference type="ARBA" id="ARBA00022801"/>
    </source>
</evidence>
<evidence type="ECO:0000313" key="6">
    <source>
        <dbReference type="Proteomes" id="UP000732105"/>
    </source>
</evidence>
<feature type="domain" description="Carboxyltransferase" evidence="4">
    <location>
        <begin position="25"/>
        <end position="303"/>
    </location>
</feature>
<dbReference type="SMART" id="SM00797">
    <property type="entry name" value="AHS2"/>
    <property type="match status" value="1"/>
</dbReference>
<accession>A0ABX1WS38</accession>
<dbReference type="PANTHER" id="PTHR43309">
    <property type="entry name" value="5-OXOPROLINASE SUBUNIT C"/>
    <property type="match status" value="1"/>
</dbReference>
<keyword evidence="3" id="KW-0067">ATP-binding</keyword>
<organism evidence="5 6">
    <name type="scientific">Marinifilum caeruleilacunae</name>
    <dbReference type="NCBI Taxonomy" id="2499076"/>
    <lineage>
        <taxon>Bacteria</taxon>
        <taxon>Pseudomonadati</taxon>
        <taxon>Bacteroidota</taxon>
        <taxon>Bacteroidia</taxon>
        <taxon>Marinilabiliales</taxon>
        <taxon>Marinifilaceae</taxon>
    </lineage>
</organism>
<keyword evidence="6" id="KW-1185">Reference proteome</keyword>
<dbReference type="EMBL" id="RZNH01000003">
    <property type="protein sequence ID" value="NOU58816.1"/>
    <property type="molecule type" value="Genomic_DNA"/>
</dbReference>
<dbReference type="RefSeq" id="WP_171594094.1">
    <property type="nucleotide sequence ID" value="NZ_RZNH01000003.1"/>
</dbReference>
<keyword evidence="1" id="KW-0547">Nucleotide-binding</keyword>
<gene>
    <name evidence="5" type="ORF">ELS83_03225</name>
</gene>
<sequence>MGKIKILNPGLLSTIQDGGRFGYQQYGMPVAGAMDLHSLQLANWCVRNPAHEACIEATILGPTIEFQSDTYIAISGATIQPFVNEQAINMNAGIKVRAGDVLSFGSIQTGCRIYIAIAGGFDIPELMESKSTYLRGNLGGFEGRALKAGDELEIADYERRLKGVVPEELIPNYSNFTEIRITSGAEIKRFTMDGVKTFLCSVYSISPQSDRMGYRLSGQKIEHANGADIISSGIVTGAIQVPGHGEPIIMMSDHQTVGGYTKIAQVISVDLPLLGQMKPGDQIKFKEVNLDQAQQLLLERNQWLKQHGIE</sequence>
<protein>
    <submittedName>
        <fullName evidence="5">Biotin-dependent carboxyltransferase family protein</fullName>
    </submittedName>
</protein>
<evidence type="ECO:0000256" key="3">
    <source>
        <dbReference type="ARBA" id="ARBA00022840"/>
    </source>
</evidence>
<dbReference type="Proteomes" id="UP000732105">
    <property type="component" value="Unassembled WGS sequence"/>
</dbReference>
<dbReference type="SUPFAM" id="SSF50891">
    <property type="entry name" value="Cyclophilin-like"/>
    <property type="match status" value="1"/>
</dbReference>
<dbReference type="InterPro" id="IPR029000">
    <property type="entry name" value="Cyclophilin-like_dom_sf"/>
</dbReference>
<dbReference type="Pfam" id="PF02626">
    <property type="entry name" value="CT_A_B"/>
    <property type="match status" value="1"/>
</dbReference>
<dbReference type="NCBIfam" id="TIGR00724">
    <property type="entry name" value="urea_amlyse_rel"/>
    <property type="match status" value="1"/>
</dbReference>
<evidence type="ECO:0000256" key="1">
    <source>
        <dbReference type="ARBA" id="ARBA00022741"/>
    </source>
</evidence>
<comment type="caution">
    <text evidence="5">The sequence shown here is derived from an EMBL/GenBank/DDBJ whole genome shotgun (WGS) entry which is preliminary data.</text>
</comment>
<name>A0ABX1WS38_9BACT</name>
<reference evidence="5 6" key="1">
    <citation type="submission" date="2018-12" db="EMBL/GenBank/DDBJ databases">
        <title>Marinifilum JC070 sp. nov., a marine bacterium isolated from Yongle Blue Hole in the South China Sea.</title>
        <authorList>
            <person name="Fu T."/>
        </authorList>
    </citation>
    <scope>NUCLEOTIDE SEQUENCE [LARGE SCALE GENOMIC DNA]</scope>
    <source>
        <strain evidence="5 6">JC070</strain>
    </source>
</reference>
<evidence type="ECO:0000313" key="5">
    <source>
        <dbReference type="EMBL" id="NOU58816.1"/>
    </source>
</evidence>
<dbReference type="PANTHER" id="PTHR43309:SF5">
    <property type="entry name" value="5-OXOPROLINASE SUBUNIT C"/>
    <property type="match status" value="1"/>
</dbReference>
<proteinExistence type="predicted"/>